<name>A0A9W9VL74_9EURO</name>
<dbReference type="GeneID" id="81458760"/>
<gene>
    <name evidence="1" type="ORF">N7517_001847</name>
</gene>
<keyword evidence="2" id="KW-1185">Reference proteome</keyword>
<dbReference type="RefSeq" id="XP_056583712.1">
    <property type="nucleotide sequence ID" value="XM_056719577.1"/>
</dbReference>
<accession>A0A9W9VL74</accession>
<protein>
    <submittedName>
        <fullName evidence="1">Zinc finger RING/FYVE/PHD-type</fullName>
    </submittedName>
</protein>
<reference evidence="1" key="1">
    <citation type="submission" date="2022-12" db="EMBL/GenBank/DDBJ databases">
        <authorList>
            <person name="Petersen C."/>
        </authorList>
    </citation>
    <scope>NUCLEOTIDE SEQUENCE</scope>
    <source>
        <strain evidence="1">IBT 3081</strain>
    </source>
</reference>
<dbReference type="AlphaFoldDB" id="A0A9W9VL74"/>
<sequence length="104" mass="11962">MDQDTHQDTEFPILKLLLEDANDKIDRLEAQLLLNDTHQPANRLEEVEHGRGHSFVGRRGSKRDVVAQKNEDIRQILSTFTQKLVHSLKNLMRSIKILGSAESY</sequence>
<organism evidence="1 2">
    <name type="scientific">Penicillium concentricum</name>
    <dbReference type="NCBI Taxonomy" id="293559"/>
    <lineage>
        <taxon>Eukaryota</taxon>
        <taxon>Fungi</taxon>
        <taxon>Dikarya</taxon>
        <taxon>Ascomycota</taxon>
        <taxon>Pezizomycotina</taxon>
        <taxon>Eurotiomycetes</taxon>
        <taxon>Eurotiomycetidae</taxon>
        <taxon>Eurotiales</taxon>
        <taxon>Aspergillaceae</taxon>
        <taxon>Penicillium</taxon>
    </lineage>
</organism>
<proteinExistence type="predicted"/>
<dbReference type="Proteomes" id="UP001147752">
    <property type="component" value="Unassembled WGS sequence"/>
</dbReference>
<dbReference type="OrthoDB" id="9977870at2759"/>
<reference evidence="1" key="2">
    <citation type="journal article" date="2023" name="IMA Fungus">
        <title>Comparative genomic study of the Penicillium genus elucidates a diverse pangenome and 15 lateral gene transfer events.</title>
        <authorList>
            <person name="Petersen C."/>
            <person name="Sorensen T."/>
            <person name="Nielsen M.R."/>
            <person name="Sondergaard T.E."/>
            <person name="Sorensen J.L."/>
            <person name="Fitzpatrick D.A."/>
            <person name="Frisvad J.C."/>
            <person name="Nielsen K.L."/>
        </authorList>
    </citation>
    <scope>NUCLEOTIDE SEQUENCE</scope>
    <source>
        <strain evidence="1">IBT 3081</strain>
    </source>
</reference>
<comment type="caution">
    <text evidence="1">The sequence shown here is derived from an EMBL/GenBank/DDBJ whole genome shotgun (WGS) entry which is preliminary data.</text>
</comment>
<evidence type="ECO:0000313" key="2">
    <source>
        <dbReference type="Proteomes" id="UP001147752"/>
    </source>
</evidence>
<evidence type="ECO:0000313" key="1">
    <source>
        <dbReference type="EMBL" id="KAJ5383936.1"/>
    </source>
</evidence>
<dbReference type="EMBL" id="JAPZBT010000001">
    <property type="protein sequence ID" value="KAJ5383936.1"/>
    <property type="molecule type" value="Genomic_DNA"/>
</dbReference>